<evidence type="ECO:0000256" key="3">
    <source>
        <dbReference type="ARBA" id="ARBA00022801"/>
    </source>
</evidence>
<evidence type="ECO:0000256" key="9">
    <source>
        <dbReference type="ARBA" id="ARBA00034808"/>
    </source>
</evidence>
<dbReference type="GO" id="GO:0033202">
    <property type="term" value="C:DNA helicase complex"/>
    <property type="evidence" value="ECO:0007669"/>
    <property type="project" value="TreeGrafter"/>
</dbReference>
<dbReference type="GO" id="GO:0005524">
    <property type="term" value="F:ATP binding"/>
    <property type="evidence" value="ECO:0007669"/>
    <property type="project" value="UniProtKB-UniRule"/>
</dbReference>
<dbReference type="Pfam" id="PF13361">
    <property type="entry name" value="UvrD_C"/>
    <property type="match status" value="1"/>
</dbReference>
<evidence type="ECO:0000256" key="10">
    <source>
        <dbReference type="ARBA" id="ARBA00048988"/>
    </source>
</evidence>
<name>A0A449B124_9BACT</name>
<dbReference type="PANTHER" id="PTHR11070:SF2">
    <property type="entry name" value="ATP-DEPENDENT DNA HELICASE SRS2"/>
    <property type="match status" value="1"/>
</dbReference>
<evidence type="ECO:0000256" key="11">
    <source>
        <dbReference type="PROSITE-ProRule" id="PRU00560"/>
    </source>
</evidence>
<dbReference type="Pfam" id="PF00580">
    <property type="entry name" value="UvrD-helicase"/>
    <property type="match status" value="1"/>
</dbReference>
<keyword evidence="6" id="KW-0238">DNA-binding</keyword>
<feature type="domain" description="UvrD-like helicase ATP-binding" evidence="12">
    <location>
        <begin position="10"/>
        <end position="288"/>
    </location>
</feature>
<dbReference type="InterPro" id="IPR000212">
    <property type="entry name" value="DNA_helicase_UvrD/REP"/>
</dbReference>
<dbReference type="CDD" id="cd18807">
    <property type="entry name" value="SF1_C_UvrD"/>
    <property type="match status" value="1"/>
</dbReference>
<feature type="binding site" evidence="11">
    <location>
        <begin position="31"/>
        <end position="38"/>
    </location>
    <ligand>
        <name>ATP</name>
        <dbReference type="ChEBI" id="CHEBI:30616"/>
    </ligand>
</feature>
<dbReference type="GO" id="GO:0005829">
    <property type="term" value="C:cytosol"/>
    <property type="evidence" value="ECO:0007669"/>
    <property type="project" value="TreeGrafter"/>
</dbReference>
<keyword evidence="7" id="KW-0413">Isomerase</keyword>
<protein>
    <recommendedName>
        <fullName evidence="9">DNA 3'-5' helicase</fullName>
        <ecNumber evidence="9">5.6.2.4</ecNumber>
    </recommendedName>
</protein>
<dbReference type="SUPFAM" id="SSF52540">
    <property type="entry name" value="P-loop containing nucleoside triphosphate hydrolases"/>
    <property type="match status" value="1"/>
</dbReference>
<dbReference type="KEGG" id="mcit:NCTC10181_00106"/>
<comment type="catalytic activity">
    <reaction evidence="8">
        <text>Couples ATP hydrolysis with the unwinding of duplex DNA by translocating in the 3'-5' direction.</text>
        <dbReference type="EC" id="5.6.2.4"/>
    </reaction>
</comment>
<keyword evidence="15" id="KW-1185">Reference proteome</keyword>
<evidence type="ECO:0000256" key="6">
    <source>
        <dbReference type="ARBA" id="ARBA00023125"/>
    </source>
</evidence>
<gene>
    <name evidence="14" type="primary">pcrA</name>
    <name evidence="14" type="ORF">NCTC10181_00106</name>
</gene>
<evidence type="ECO:0000256" key="4">
    <source>
        <dbReference type="ARBA" id="ARBA00022806"/>
    </source>
</evidence>
<proteinExistence type="inferred from homology"/>
<dbReference type="Proteomes" id="UP000290985">
    <property type="component" value="Chromosome"/>
</dbReference>
<evidence type="ECO:0000256" key="8">
    <source>
        <dbReference type="ARBA" id="ARBA00034617"/>
    </source>
</evidence>
<dbReference type="OrthoDB" id="9810135at2"/>
<dbReference type="GO" id="GO:0000725">
    <property type="term" value="P:recombinational repair"/>
    <property type="evidence" value="ECO:0007669"/>
    <property type="project" value="TreeGrafter"/>
</dbReference>
<evidence type="ECO:0000256" key="1">
    <source>
        <dbReference type="ARBA" id="ARBA00009922"/>
    </source>
</evidence>
<dbReference type="InterPro" id="IPR013986">
    <property type="entry name" value="DExx_box_DNA_helicase_dom_sf"/>
</dbReference>
<dbReference type="Gene3D" id="1.10.486.10">
    <property type="entry name" value="PCRA, domain 4"/>
    <property type="match status" value="1"/>
</dbReference>
<dbReference type="PROSITE" id="PS51217">
    <property type="entry name" value="UVRD_HELICASE_CTER"/>
    <property type="match status" value="1"/>
</dbReference>
<dbReference type="InterPro" id="IPR014017">
    <property type="entry name" value="DNA_helicase_UvrD-like_C"/>
</dbReference>
<dbReference type="AlphaFoldDB" id="A0A449B124"/>
<keyword evidence="5 11" id="KW-0067">ATP-binding</keyword>
<dbReference type="GO" id="GO:0003677">
    <property type="term" value="F:DNA binding"/>
    <property type="evidence" value="ECO:0007669"/>
    <property type="project" value="UniProtKB-KW"/>
</dbReference>
<evidence type="ECO:0000313" key="15">
    <source>
        <dbReference type="Proteomes" id="UP000290985"/>
    </source>
</evidence>
<evidence type="ECO:0000259" key="13">
    <source>
        <dbReference type="PROSITE" id="PS51217"/>
    </source>
</evidence>
<evidence type="ECO:0000259" key="12">
    <source>
        <dbReference type="PROSITE" id="PS51198"/>
    </source>
</evidence>
<keyword evidence="3 11" id="KW-0378">Hydrolase</keyword>
<sequence>MNIKKNDVLSDLNKFQREAVEYFDSHLRIIAGAGSGKTKVLTRKVTYLINDLGISPSNILAVTFTNKACNEMKERISKYLYDDKDLKIFTFHSLCSNILRRFIHLLGYHNDFLILDEVDKNQILSSLYKRFGITTQVVSYKNMVQYISWAKNKNYDIYQFAENLNFKIDEPIVKVYQGYLDELALKGALDFDDLIIKAHQLLIAHPNVAEHYKKQFSYILIDEFQDTSKMQYDIIKKIVGDGTHLTIVGDPDQTIYNWRGAEVNLILDFEKEYPKSKTVVLDLNYRSTKKILDAANKLIQHNKMRYNKNLITQNDEGQDIEFYHGFNVEAEARWVVQKINELKKQKNQLKNIAILYRANYYSRPFEEALIQENINHKIFNGVKFFQRSEIKDAIAFLRVIHDGSDIALERIINVPVRGIGETTLNTIKKYALNRGETIFETFVKDFANLPISKKLIKEKLYPFLKTIITAKNGLKTKKISDILNWFLREINYYEHIENNKNIRGSALDNVKELIESIKNWESHNPKGTLGDYLNMVSLLSATDEGDNSNNYVSLMTIHSAKGLEFDNVFVVGLTEGIFPSIKVIDNKEQGLSYLNNDNSPIEEERRLAYVAITRARKNLFISDSRGHLIGSDTPKAPSRFIKEMGIDLDETILHKNFDIAISSNNEPDKKKQNKVIVGDIISHVTFGEGEVLEVKGSEIVVRFVKDKKEKTLNKDHPSIQVISS</sequence>
<dbReference type="RefSeq" id="WP_129725115.1">
    <property type="nucleotide sequence ID" value="NZ_LR215036.1"/>
</dbReference>
<keyword evidence="2 11" id="KW-0547">Nucleotide-binding</keyword>
<dbReference type="Gene3D" id="3.40.50.300">
    <property type="entry name" value="P-loop containing nucleotide triphosphate hydrolases"/>
    <property type="match status" value="2"/>
</dbReference>
<feature type="domain" description="UvrD-like helicase C-terminal" evidence="13">
    <location>
        <begin position="289"/>
        <end position="562"/>
    </location>
</feature>
<dbReference type="PANTHER" id="PTHR11070">
    <property type="entry name" value="UVRD / RECB / PCRA DNA HELICASE FAMILY MEMBER"/>
    <property type="match status" value="1"/>
</dbReference>
<dbReference type="Gene3D" id="1.10.10.160">
    <property type="match status" value="1"/>
</dbReference>
<dbReference type="InterPro" id="IPR014016">
    <property type="entry name" value="UvrD-like_ATP-bd"/>
</dbReference>
<reference evidence="14 15" key="1">
    <citation type="submission" date="2019-01" db="EMBL/GenBank/DDBJ databases">
        <authorList>
            <consortium name="Pathogen Informatics"/>
        </authorList>
    </citation>
    <scope>NUCLEOTIDE SEQUENCE [LARGE SCALE GENOMIC DNA]</scope>
    <source>
        <strain evidence="14 15">NCTC10181</strain>
    </source>
</reference>
<comment type="catalytic activity">
    <reaction evidence="10">
        <text>ATP + H2O = ADP + phosphate + H(+)</text>
        <dbReference type="Rhea" id="RHEA:13065"/>
        <dbReference type="ChEBI" id="CHEBI:15377"/>
        <dbReference type="ChEBI" id="CHEBI:15378"/>
        <dbReference type="ChEBI" id="CHEBI:30616"/>
        <dbReference type="ChEBI" id="CHEBI:43474"/>
        <dbReference type="ChEBI" id="CHEBI:456216"/>
        <dbReference type="EC" id="5.6.2.4"/>
    </reaction>
</comment>
<comment type="similarity">
    <text evidence="1">Belongs to the helicase family. UvrD subfamily.</text>
</comment>
<dbReference type="CDD" id="cd17932">
    <property type="entry name" value="DEXQc_UvrD"/>
    <property type="match status" value="1"/>
</dbReference>
<dbReference type="InterPro" id="IPR027417">
    <property type="entry name" value="P-loop_NTPase"/>
</dbReference>
<evidence type="ECO:0000256" key="5">
    <source>
        <dbReference type="ARBA" id="ARBA00022840"/>
    </source>
</evidence>
<evidence type="ECO:0000256" key="7">
    <source>
        <dbReference type="ARBA" id="ARBA00023235"/>
    </source>
</evidence>
<keyword evidence="4 11" id="KW-0347">Helicase</keyword>
<dbReference type="EC" id="5.6.2.4" evidence="9"/>
<organism evidence="14 15">
    <name type="scientific">Mycoplasmopsis citelli</name>
    <dbReference type="NCBI Taxonomy" id="171281"/>
    <lineage>
        <taxon>Bacteria</taxon>
        <taxon>Bacillati</taxon>
        <taxon>Mycoplasmatota</taxon>
        <taxon>Mycoplasmoidales</taxon>
        <taxon>Metamycoplasmataceae</taxon>
        <taxon>Mycoplasmopsis</taxon>
    </lineage>
</organism>
<dbReference type="EMBL" id="LR215036">
    <property type="protein sequence ID" value="VEU74271.1"/>
    <property type="molecule type" value="Genomic_DNA"/>
</dbReference>
<evidence type="ECO:0000256" key="2">
    <source>
        <dbReference type="ARBA" id="ARBA00022741"/>
    </source>
</evidence>
<evidence type="ECO:0000313" key="14">
    <source>
        <dbReference type="EMBL" id="VEU74271.1"/>
    </source>
</evidence>
<dbReference type="PROSITE" id="PS51198">
    <property type="entry name" value="UVRD_HELICASE_ATP_BIND"/>
    <property type="match status" value="1"/>
</dbReference>
<accession>A0A449B124</accession>
<dbReference type="GO" id="GO:0016887">
    <property type="term" value="F:ATP hydrolysis activity"/>
    <property type="evidence" value="ECO:0007669"/>
    <property type="project" value="RHEA"/>
</dbReference>
<dbReference type="GO" id="GO:0043138">
    <property type="term" value="F:3'-5' DNA helicase activity"/>
    <property type="evidence" value="ECO:0007669"/>
    <property type="project" value="UniProtKB-EC"/>
</dbReference>